<dbReference type="Gene3D" id="3.30.390.10">
    <property type="entry name" value="Enolase-like, N-terminal domain"/>
    <property type="match status" value="1"/>
</dbReference>
<dbReference type="PANTHER" id="PTHR48073:SF2">
    <property type="entry name" value="O-SUCCINYLBENZOATE SYNTHASE"/>
    <property type="match status" value="1"/>
</dbReference>
<dbReference type="SMART" id="SM00922">
    <property type="entry name" value="MR_MLE"/>
    <property type="match status" value="1"/>
</dbReference>
<gene>
    <name evidence="5" type="ORF">DP939_16105</name>
</gene>
<dbReference type="InterPro" id="IPR036849">
    <property type="entry name" value="Enolase-like_C_sf"/>
</dbReference>
<evidence type="ECO:0000256" key="3">
    <source>
        <dbReference type="ARBA" id="ARBA00023235"/>
    </source>
</evidence>
<dbReference type="EMBL" id="QMEY01000005">
    <property type="protein sequence ID" value="RBQ19436.1"/>
    <property type="molecule type" value="Genomic_DNA"/>
</dbReference>
<evidence type="ECO:0000259" key="4">
    <source>
        <dbReference type="SMART" id="SM00922"/>
    </source>
</evidence>
<dbReference type="Proteomes" id="UP000253303">
    <property type="component" value="Unassembled WGS sequence"/>
</dbReference>
<evidence type="ECO:0000256" key="2">
    <source>
        <dbReference type="ARBA" id="ARBA00022723"/>
    </source>
</evidence>
<dbReference type="SFLD" id="SFLDS00001">
    <property type="entry name" value="Enolase"/>
    <property type="match status" value="1"/>
</dbReference>
<keyword evidence="2" id="KW-0479">Metal-binding</keyword>
<dbReference type="InterPro" id="IPR029017">
    <property type="entry name" value="Enolase-like_N"/>
</dbReference>
<dbReference type="InterPro" id="IPR029065">
    <property type="entry name" value="Enolase_C-like"/>
</dbReference>
<protein>
    <recommendedName>
        <fullName evidence="4">Mandelate racemase/muconate lactonizing enzyme C-terminal domain-containing protein</fullName>
    </recommendedName>
</protein>
<keyword evidence="3" id="KW-0413">Isomerase</keyword>
<keyword evidence="6" id="KW-1185">Reference proteome</keyword>
<organism evidence="5 6">
    <name type="scientific">Spongiactinospora rosea</name>
    <dbReference type="NCBI Taxonomy" id="2248750"/>
    <lineage>
        <taxon>Bacteria</taxon>
        <taxon>Bacillati</taxon>
        <taxon>Actinomycetota</taxon>
        <taxon>Actinomycetes</taxon>
        <taxon>Streptosporangiales</taxon>
        <taxon>Streptosporangiaceae</taxon>
        <taxon>Spongiactinospora</taxon>
    </lineage>
</organism>
<name>A0A366LZP5_9ACTN</name>
<reference evidence="5 6" key="1">
    <citation type="submission" date="2018-06" db="EMBL/GenBank/DDBJ databases">
        <title>Sphaerisporangium craniellae sp. nov., isolated from a marine sponge in the South China Sea.</title>
        <authorList>
            <person name="Li L."/>
        </authorList>
    </citation>
    <scope>NUCLEOTIDE SEQUENCE [LARGE SCALE GENOMIC DNA]</scope>
    <source>
        <strain evidence="5 6">LHW63015</strain>
    </source>
</reference>
<dbReference type="Pfam" id="PF13378">
    <property type="entry name" value="MR_MLE_C"/>
    <property type="match status" value="1"/>
</dbReference>
<dbReference type="Gene3D" id="3.20.20.120">
    <property type="entry name" value="Enolase-like C-terminal domain"/>
    <property type="match status" value="1"/>
</dbReference>
<comment type="similarity">
    <text evidence="1">Belongs to the mandelate racemase/muconate lactonizing enzyme family.</text>
</comment>
<feature type="domain" description="Mandelate racemase/muconate lactonizing enzyme C-terminal" evidence="4">
    <location>
        <begin position="149"/>
        <end position="242"/>
    </location>
</feature>
<dbReference type="GO" id="GO:0016854">
    <property type="term" value="F:racemase and epimerase activity"/>
    <property type="evidence" value="ECO:0007669"/>
    <property type="project" value="UniProtKB-ARBA"/>
</dbReference>
<evidence type="ECO:0000313" key="6">
    <source>
        <dbReference type="Proteomes" id="UP000253303"/>
    </source>
</evidence>
<dbReference type="PROSITE" id="PS00909">
    <property type="entry name" value="MR_MLE_2"/>
    <property type="match status" value="1"/>
</dbReference>
<evidence type="ECO:0000256" key="1">
    <source>
        <dbReference type="ARBA" id="ARBA00008031"/>
    </source>
</evidence>
<comment type="caution">
    <text evidence="5">The sequence shown here is derived from an EMBL/GenBank/DDBJ whole genome shotgun (WGS) entry which is preliminary data.</text>
</comment>
<evidence type="ECO:0000313" key="5">
    <source>
        <dbReference type="EMBL" id="RBQ19436.1"/>
    </source>
</evidence>
<dbReference type="AlphaFoldDB" id="A0A366LZP5"/>
<dbReference type="InterPro" id="IPR013341">
    <property type="entry name" value="Mandelate_racemase_N_dom"/>
</dbReference>
<proteinExistence type="inferred from homology"/>
<dbReference type="Pfam" id="PF02746">
    <property type="entry name" value="MR_MLE_N"/>
    <property type="match status" value="1"/>
</dbReference>
<dbReference type="InterPro" id="IPR018110">
    <property type="entry name" value="Mandel_Rmase/mucon_lact_enz_CS"/>
</dbReference>
<accession>A0A366LZP5</accession>
<dbReference type="GO" id="GO:0009063">
    <property type="term" value="P:amino acid catabolic process"/>
    <property type="evidence" value="ECO:0007669"/>
    <property type="project" value="InterPro"/>
</dbReference>
<dbReference type="GO" id="GO:0046872">
    <property type="term" value="F:metal ion binding"/>
    <property type="evidence" value="ECO:0007669"/>
    <property type="project" value="UniProtKB-KW"/>
</dbReference>
<dbReference type="InterPro" id="IPR013342">
    <property type="entry name" value="Mandelate_racemase_C"/>
</dbReference>
<dbReference type="SFLD" id="SFLDG00180">
    <property type="entry name" value="muconate_cycloisomerase"/>
    <property type="match status" value="1"/>
</dbReference>
<dbReference type="SUPFAM" id="SSF51604">
    <property type="entry name" value="Enolase C-terminal domain-like"/>
    <property type="match status" value="1"/>
</dbReference>
<dbReference type="SUPFAM" id="SSF54826">
    <property type="entry name" value="Enolase N-terminal domain-like"/>
    <property type="match status" value="1"/>
</dbReference>
<dbReference type="PANTHER" id="PTHR48073">
    <property type="entry name" value="O-SUCCINYLBENZOATE SYNTHASE-RELATED"/>
    <property type="match status" value="1"/>
</dbReference>
<sequence>MVPSSPHNWKELPMDLSLAVRRVSLRLTETVRSSRGEIDSVDTCMVAIAHGGVVAYGEGTPIEYDGVTADDVARAVEADGPALLGQDLSDPEAALDRVERWDAPAGARMALDGALHDWIGKAAGRPTWSVLGTPRTLGPTVYTIGIANPDEAASAVRNAPPVGAFKVKVGGPGDIDALEAIRRMTPLPVRIDANEAWDLDTARALTPRLRALGIQLIEQPFPRTEIDDYHRYRELPDRLPIVLDEGCTDVASVQAARQHSDGIVVKLCKAGGVRGARRVMEAARRAGLTVLLSCMCESELAISQAALLAPLADHIDLDGHLYLREPPFHGLGLEDGRITLGDAPGLGVVPGTLSTSDLDWR</sequence>